<dbReference type="RefSeq" id="WP_016360390.1">
    <property type="nucleotide sequence ID" value="NZ_KE150238.1"/>
</dbReference>
<dbReference type="Proteomes" id="UP000006034">
    <property type="component" value="Unassembled WGS sequence"/>
</dbReference>
<comment type="caution">
    <text evidence="1">The sequence shown here is derived from an EMBL/GenBank/DDBJ whole genome shotgun (WGS) entry which is preliminary data.</text>
</comment>
<proteinExistence type="predicted"/>
<dbReference type="AlphaFoldDB" id="S2KTD7"/>
<dbReference type="eggNOG" id="ENOG5033GAT">
    <property type="taxonomic scope" value="Bacteria"/>
</dbReference>
<dbReference type="InterPro" id="IPR009987">
    <property type="entry name" value="IM_PilM"/>
</dbReference>
<dbReference type="EMBL" id="ADCP02000001">
    <property type="protein sequence ID" value="EPC05788.1"/>
    <property type="molecule type" value="Genomic_DNA"/>
</dbReference>
<accession>S2KTD7</accession>
<dbReference type="Gene3D" id="3.30.1300.90">
    <property type="entry name" value="PilM protein, N-terminal domain"/>
    <property type="match status" value="1"/>
</dbReference>
<dbReference type="HOGENOM" id="CLU_1841245_0_0_7"/>
<reference evidence="1 2" key="1">
    <citation type="submission" date="2010-10" db="EMBL/GenBank/DDBJ databases">
        <authorList>
            <consortium name="The Broad Institute Genome Sequencing Platform"/>
            <person name="Ward D."/>
            <person name="Earl A."/>
            <person name="Feldgarden M."/>
            <person name="Young S.K."/>
            <person name="Gargeya S."/>
            <person name="Zeng Q."/>
            <person name="Alvarado L."/>
            <person name="Berlin A."/>
            <person name="Bochicchio J."/>
            <person name="Chapman S.B."/>
            <person name="Chen Z."/>
            <person name="Freedman E."/>
            <person name="Gellesch M."/>
            <person name="Goldberg J."/>
            <person name="Griggs A."/>
            <person name="Gujja S."/>
            <person name="Heilman E."/>
            <person name="Heiman D."/>
            <person name="Howarth C."/>
            <person name="Mehta T."/>
            <person name="Neiman D."/>
            <person name="Pearson M."/>
            <person name="Roberts A."/>
            <person name="Saif S."/>
            <person name="Shea T."/>
            <person name="Shenoy N."/>
            <person name="Sisk P."/>
            <person name="Stolte C."/>
            <person name="Sykes S."/>
            <person name="White J."/>
            <person name="Yandava C."/>
            <person name="Allen-Vercoe E."/>
            <person name="Sibley C."/>
            <person name="Ambrose C.E."/>
            <person name="Strauss J."/>
            <person name="Daigneault M."/>
            <person name="Haas B."/>
            <person name="Nusbaum C."/>
            <person name="Birren B."/>
        </authorList>
    </citation>
    <scope>NUCLEOTIDE SEQUENCE [LARGE SCALE GENOMIC DNA]</scope>
    <source>
        <strain evidence="1 2">3_1_6</strain>
    </source>
</reference>
<organism evidence="1 2">
    <name type="scientific">Bilophila wadsworthia (strain 3_1_6)</name>
    <dbReference type="NCBI Taxonomy" id="563192"/>
    <lineage>
        <taxon>Bacteria</taxon>
        <taxon>Pseudomonadati</taxon>
        <taxon>Thermodesulfobacteriota</taxon>
        <taxon>Desulfovibrionia</taxon>
        <taxon>Desulfovibrionales</taxon>
        <taxon>Desulfovibrionaceae</taxon>
        <taxon>Bilophila</taxon>
    </lineage>
</organism>
<dbReference type="Pfam" id="PF07419">
    <property type="entry name" value="PilM"/>
    <property type="match status" value="1"/>
</dbReference>
<evidence type="ECO:0000313" key="1">
    <source>
        <dbReference type="EMBL" id="EPC05788.1"/>
    </source>
</evidence>
<dbReference type="STRING" id="563192.HMPREF0179_05073"/>
<dbReference type="InterPro" id="IPR041883">
    <property type="entry name" value="PilM_N-ter"/>
</dbReference>
<name>S2KTD7_BILW3</name>
<keyword evidence="2" id="KW-1185">Reference proteome</keyword>
<dbReference type="OrthoDB" id="5456316at2"/>
<reference evidence="1 2" key="2">
    <citation type="submission" date="2013-04" db="EMBL/GenBank/DDBJ databases">
        <title>The Genome Sequence of Bilophila wadsworthia 3_1_6.</title>
        <authorList>
            <consortium name="The Broad Institute Genomics Platform"/>
            <person name="Earl A."/>
            <person name="Ward D."/>
            <person name="Feldgarden M."/>
            <person name="Gevers D."/>
            <person name="Sibley C."/>
            <person name="Strauss J."/>
            <person name="Allen-Vercoe E."/>
            <person name="Walker B."/>
            <person name="Young S."/>
            <person name="Zeng Q."/>
            <person name="Gargeya S."/>
            <person name="Fitzgerald M."/>
            <person name="Haas B."/>
            <person name="Abouelleil A."/>
            <person name="Allen A.W."/>
            <person name="Alvarado L."/>
            <person name="Arachchi H.M."/>
            <person name="Berlin A.M."/>
            <person name="Chapman S.B."/>
            <person name="Gainer-Dewar J."/>
            <person name="Goldberg J."/>
            <person name="Griggs A."/>
            <person name="Gujja S."/>
            <person name="Hansen M."/>
            <person name="Howarth C."/>
            <person name="Imamovic A."/>
            <person name="Ireland A."/>
            <person name="Larimer J."/>
            <person name="McCowan C."/>
            <person name="Murphy C."/>
            <person name="Pearson M."/>
            <person name="Poon T.W."/>
            <person name="Priest M."/>
            <person name="Roberts A."/>
            <person name="Saif S."/>
            <person name="Shea T."/>
            <person name="Sisk P."/>
            <person name="Sykes S."/>
            <person name="Wortman J."/>
            <person name="Nusbaum C."/>
            <person name="Birren B."/>
        </authorList>
    </citation>
    <scope>NUCLEOTIDE SEQUENCE [LARGE SCALE GENOMIC DNA]</scope>
    <source>
        <strain evidence="1 2">3_1_6</strain>
    </source>
</reference>
<evidence type="ECO:0000313" key="2">
    <source>
        <dbReference type="Proteomes" id="UP000006034"/>
    </source>
</evidence>
<evidence type="ECO:0008006" key="3">
    <source>
        <dbReference type="Google" id="ProtNLM"/>
    </source>
</evidence>
<dbReference type="GeneID" id="78084229"/>
<sequence>MYPLAVLGLFIGIIFSLNSILPHMPIQKYPEEAIAKNFCVYRLAVANYIQENSNVVSISDNALELPDGFIKVRDWRTRISNGYCYIYGEATPEEIVLIRKNMGNSVLIGRNQGNRLYPSGIVVNAAIPAESVVSIVSLP</sequence>
<protein>
    <recommendedName>
        <fullName evidence="3">PilM protein</fullName>
    </recommendedName>
</protein>
<gene>
    <name evidence="1" type="ORF">HMPREF0179_05073</name>
</gene>